<evidence type="ECO:0000313" key="2">
    <source>
        <dbReference type="Proteomes" id="UP001152607"/>
    </source>
</evidence>
<accession>A0A9W4UQD4</accession>
<dbReference type="EMBL" id="CAOQHR010000009">
    <property type="protein sequence ID" value="CAI6339539.1"/>
    <property type="molecule type" value="Genomic_DNA"/>
</dbReference>
<dbReference type="OrthoDB" id="3762912at2759"/>
<gene>
    <name evidence="1" type="ORF">PDIGIT_LOCUS12700</name>
</gene>
<name>A0A9W4UQD4_9PLEO</name>
<comment type="caution">
    <text evidence="1">The sequence shown here is derived from an EMBL/GenBank/DDBJ whole genome shotgun (WGS) entry which is preliminary data.</text>
</comment>
<protein>
    <submittedName>
        <fullName evidence="1">Uncharacterized protein</fullName>
    </submittedName>
</protein>
<organism evidence="1 2">
    <name type="scientific">Periconia digitata</name>
    <dbReference type="NCBI Taxonomy" id="1303443"/>
    <lineage>
        <taxon>Eukaryota</taxon>
        <taxon>Fungi</taxon>
        <taxon>Dikarya</taxon>
        <taxon>Ascomycota</taxon>
        <taxon>Pezizomycotina</taxon>
        <taxon>Dothideomycetes</taxon>
        <taxon>Pleosporomycetidae</taxon>
        <taxon>Pleosporales</taxon>
        <taxon>Massarineae</taxon>
        <taxon>Periconiaceae</taxon>
        <taxon>Periconia</taxon>
    </lineage>
</organism>
<proteinExistence type="predicted"/>
<evidence type="ECO:0000313" key="1">
    <source>
        <dbReference type="EMBL" id="CAI6339539.1"/>
    </source>
</evidence>
<dbReference type="Proteomes" id="UP001152607">
    <property type="component" value="Unassembled WGS sequence"/>
</dbReference>
<sequence length="436" mass="49445">MFKDLELTHEEASRLSRAGIIQPSEKFGMRLVSSHILCLPSNSADAHQGASAPSATASFPTRARSTQEWFELPTIFESITALEYVGLTPGAARVILENFEDAPDFDYTLPVLEDYIVQHFALADNTRDPREAMTLCGINREIQDAILDPEFREVFKTQSVMHWVEDTIEMNCKTLRIQMHALKEQARAERDKAAFDLSLLSESLDKAAASNPPAEIPSGAPADRQPWSTYLPQTCVIAQDPPAIPQGYRALYTNVVLNSHVTLFGPYDNINLYGIEKCRGGDFHGDCSAIPLVTEKGVAELERRYTARRCPLSESWTARILVSKDFVHSLRYNRLYYSPEWKYVVWRNRQQHVPEDPFDNFTHAHLMIGHKCKAPSSEIRRINREDLQEAITDRHVMTFNGVPVEQWVFRNEGLSSLEGYITGNLHVEVHAPMAYH</sequence>
<keyword evidence="2" id="KW-1185">Reference proteome</keyword>
<dbReference type="AlphaFoldDB" id="A0A9W4UQD4"/>
<reference evidence="1" key="1">
    <citation type="submission" date="2023-01" db="EMBL/GenBank/DDBJ databases">
        <authorList>
            <person name="Van Ghelder C."/>
            <person name="Rancurel C."/>
        </authorList>
    </citation>
    <scope>NUCLEOTIDE SEQUENCE</scope>
    <source>
        <strain evidence="1">CNCM I-4278</strain>
    </source>
</reference>